<gene>
    <name evidence="1" type="ORF">METZ01_LOCUS138489</name>
</gene>
<organism evidence="1">
    <name type="scientific">marine metagenome</name>
    <dbReference type="NCBI Taxonomy" id="408172"/>
    <lineage>
        <taxon>unclassified sequences</taxon>
        <taxon>metagenomes</taxon>
        <taxon>ecological metagenomes</taxon>
    </lineage>
</organism>
<dbReference type="AlphaFoldDB" id="A0A381Z8K7"/>
<name>A0A381Z8K7_9ZZZZ</name>
<feature type="non-terminal residue" evidence="1">
    <location>
        <position position="81"/>
    </location>
</feature>
<protein>
    <submittedName>
        <fullName evidence="1">Uncharacterized protein</fullName>
    </submittedName>
</protein>
<proteinExistence type="predicted"/>
<feature type="non-terminal residue" evidence="1">
    <location>
        <position position="1"/>
    </location>
</feature>
<reference evidence="1" key="1">
    <citation type="submission" date="2018-05" db="EMBL/GenBank/DDBJ databases">
        <authorList>
            <person name="Lanie J.A."/>
            <person name="Ng W.-L."/>
            <person name="Kazmierczak K.M."/>
            <person name="Andrzejewski T.M."/>
            <person name="Davidsen T.M."/>
            <person name="Wayne K.J."/>
            <person name="Tettelin H."/>
            <person name="Glass J.I."/>
            <person name="Rusch D."/>
            <person name="Podicherti R."/>
            <person name="Tsui H.-C.T."/>
            <person name="Winkler M.E."/>
        </authorList>
    </citation>
    <scope>NUCLEOTIDE SEQUENCE</scope>
</reference>
<accession>A0A381Z8K7</accession>
<sequence>VESGPLLVGVCTHDLAAADTPLPCDHDRLHVVGASEQYELLGQVGLGDWGREPAVDDLQVCRPSGCEATYSLQGQCRGATG</sequence>
<evidence type="ECO:0000313" key="1">
    <source>
        <dbReference type="EMBL" id="SVA85635.1"/>
    </source>
</evidence>
<dbReference type="EMBL" id="UINC01020383">
    <property type="protein sequence ID" value="SVA85635.1"/>
    <property type="molecule type" value="Genomic_DNA"/>
</dbReference>